<evidence type="ECO:0000313" key="4">
    <source>
        <dbReference type="Proteomes" id="UP001472677"/>
    </source>
</evidence>
<keyword evidence="2" id="KW-0732">Signal</keyword>
<feature type="chain" id="PRO_5047484255" evidence="2">
    <location>
        <begin position="28"/>
        <end position="135"/>
    </location>
</feature>
<feature type="compositionally biased region" description="Basic and acidic residues" evidence="1">
    <location>
        <begin position="69"/>
        <end position="78"/>
    </location>
</feature>
<keyword evidence="4" id="KW-1185">Reference proteome</keyword>
<sequence>MVHVRFTGLGLGLLFVLYALKNCPVRAHQGMETDGERHLTSEESLVSVRKEFVDGFGGRKMGRHEVEVVRKESGKGVDSKNSGANYGSDGKCDFEGKEGFSVKCKTRKQTKVETDDFVAFGADYGGPKRHSPKHN</sequence>
<name>A0ABR2D8I4_9ROSI</name>
<feature type="signal peptide" evidence="2">
    <location>
        <begin position="1"/>
        <end position="27"/>
    </location>
</feature>
<accession>A0ABR2D8I4</accession>
<feature type="region of interest" description="Disordered" evidence="1">
    <location>
        <begin position="69"/>
        <end position="88"/>
    </location>
</feature>
<comment type="caution">
    <text evidence="3">The sequence shown here is derived from an EMBL/GenBank/DDBJ whole genome shotgun (WGS) entry which is preliminary data.</text>
</comment>
<dbReference type="PANTHER" id="PTHR36313:SF7">
    <property type="entry name" value="OS09G0474600 PROTEIN"/>
    <property type="match status" value="1"/>
</dbReference>
<gene>
    <name evidence="3" type="ORF">V6N12_053764</name>
</gene>
<reference evidence="3 4" key="1">
    <citation type="journal article" date="2024" name="G3 (Bethesda)">
        <title>Genome assembly of Hibiscus sabdariffa L. provides insights into metabolisms of medicinal natural products.</title>
        <authorList>
            <person name="Kim T."/>
        </authorList>
    </citation>
    <scope>NUCLEOTIDE SEQUENCE [LARGE SCALE GENOMIC DNA]</scope>
    <source>
        <strain evidence="3">TK-2024</strain>
        <tissue evidence="3">Old leaves</tissue>
    </source>
</reference>
<proteinExistence type="predicted"/>
<evidence type="ECO:0000256" key="1">
    <source>
        <dbReference type="SAM" id="MobiDB-lite"/>
    </source>
</evidence>
<dbReference type="Proteomes" id="UP001472677">
    <property type="component" value="Unassembled WGS sequence"/>
</dbReference>
<evidence type="ECO:0000313" key="3">
    <source>
        <dbReference type="EMBL" id="KAK8532320.1"/>
    </source>
</evidence>
<dbReference type="PANTHER" id="PTHR36313">
    <property type="entry name" value="ROOT MERISTEM GROWTH FACTOR 2"/>
    <property type="match status" value="1"/>
</dbReference>
<protein>
    <submittedName>
        <fullName evidence="3">Uncharacterized protein</fullName>
    </submittedName>
</protein>
<dbReference type="EMBL" id="JBBPBM010000034">
    <property type="protein sequence ID" value="KAK8532320.1"/>
    <property type="molecule type" value="Genomic_DNA"/>
</dbReference>
<evidence type="ECO:0000256" key="2">
    <source>
        <dbReference type="SAM" id="SignalP"/>
    </source>
</evidence>
<organism evidence="3 4">
    <name type="scientific">Hibiscus sabdariffa</name>
    <name type="common">roselle</name>
    <dbReference type="NCBI Taxonomy" id="183260"/>
    <lineage>
        <taxon>Eukaryota</taxon>
        <taxon>Viridiplantae</taxon>
        <taxon>Streptophyta</taxon>
        <taxon>Embryophyta</taxon>
        <taxon>Tracheophyta</taxon>
        <taxon>Spermatophyta</taxon>
        <taxon>Magnoliopsida</taxon>
        <taxon>eudicotyledons</taxon>
        <taxon>Gunneridae</taxon>
        <taxon>Pentapetalae</taxon>
        <taxon>rosids</taxon>
        <taxon>malvids</taxon>
        <taxon>Malvales</taxon>
        <taxon>Malvaceae</taxon>
        <taxon>Malvoideae</taxon>
        <taxon>Hibiscus</taxon>
    </lineage>
</organism>
<dbReference type="InterPro" id="IPR038804">
    <property type="entry name" value="RGF3"/>
</dbReference>